<keyword evidence="6 7" id="KW-0472">Membrane</keyword>
<comment type="subcellular location">
    <subcellularLocation>
        <location evidence="1">Cell membrane</location>
        <topology evidence="1">Multi-pass membrane protein</topology>
    </subcellularLocation>
</comment>
<dbReference type="STRING" id="1304284.L21TH_0054"/>
<dbReference type="PANTHER" id="PTHR33932:SF4">
    <property type="entry name" value="NA(+)_H(+) ANTIPORTER SUBUNIT B"/>
    <property type="match status" value="1"/>
</dbReference>
<dbReference type="InterPro" id="IPR050622">
    <property type="entry name" value="CPA3_antiporter_subunitB"/>
</dbReference>
<dbReference type="GO" id="GO:0005886">
    <property type="term" value="C:plasma membrane"/>
    <property type="evidence" value="ECO:0007669"/>
    <property type="project" value="UniProtKB-SubCell"/>
</dbReference>
<feature type="transmembrane region" description="Helical" evidence="7">
    <location>
        <begin position="37"/>
        <end position="55"/>
    </location>
</feature>
<reference evidence="9 10" key="1">
    <citation type="journal article" date="2015" name="Geomicrobiol. J.">
        <title>Caldisalinibacter kiritimatiensis gen. nov., sp. nov., a moderately thermohalophilic thiosulfate-reducing bacterium from a hypersaline microbial mat.</title>
        <authorList>
            <person name="Ben Hania W."/>
            <person name="Joseph M."/>
            <person name="Fiebig A."/>
            <person name="Bunk B."/>
            <person name="Klenk H.-P."/>
            <person name="Fardeau M.-L."/>
            <person name="Spring S."/>
        </authorList>
    </citation>
    <scope>NUCLEOTIDE SEQUENCE [LARGE SCALE GENOMIC DNA]</scope>
    <source>
        <strain evidence="9 10">L21-TH-D2</strain>
    </source>
</reference>
<dbReference type="InterPro" id="IPR007182">
    <property type="entry name" value="MnhB"/>
</dbReference>
<keyword evidence="3" id="KW-1003">Cell membrane</keyword>
<gene>
    <name evidence="9" type="ORF">L21TH_0054</name>
</gene>
<evidence type="ECO:0000259" key="8">
    <source>
        <dbReference type="Pfam" id="PF04039"/>
    </source>
</evidence>
<dbReference type="eggNOG" id="COG2111">
    <property type="taxonomic scope" value="Bacteria"/>
</dbReference>
<feature type="transmembrane region" description="Helical" evidence="7">
    <location>
        <begin position="105"/>
        <end position="130"/>
    </location>
</feature>
<evidence type="ECO:0000256" key="4">
    <source>
        <dbReference type="ARBA" id="ARBA00022692"/>
    </source>
</evidence>
<sequence>MKTSEILECISRVLFPFILLYGFYIIINGHLTPGGGFQGGAILATAVLISYFIYPDKIRDLNLLIKLEKYVFIIILLFASASLLTKGEIFTSFLPIDTNVNLKSVFLVNLNLFIGIKVSIGLILVFSTFIEEGK</sequence>
<keyword evidence="10" id="KW-1185">Reference proteome</keyword>
<accession>R1AXE2</accession>
<keyword evidence="5 7" id="KW-1133">Transmembrane helix</keyword>
<evidence type="ECO:0000313" key="10">
    <source>
        <dbReference type="Proteomes" id="UP000013378"/>
    </source>
</evidence>
<feature type="transmembrane region" description="Helical" evidence="7">
    <location>
        <begin position="67"/>
        <end position="85"/>
    </location>
</feature>
<feature type="transmembrane region" description="Helical" evidence="7">
    <location>
        <begin position="12"/>
        <end position="31"/>
    </location>
</feature>
<dbReference type="Pfam" id="PF04039">
    <property type="entry name" value="MnhB"/>
    <property type="match status" value="1"/>
</dbReference>
<evidence type="ECO:0000256" key="2">
    <source>
        <dbReference type="ARBA" id="ARBA00009425"/>
    </source>
</evidence>
<evidence type="ECO:0000256" key="6">
    <source>
        <dbReference type="ARBA" id="ARBA00023136"/>
    </source>
</evidence>
<evidence type="ECO:0000256" key="1">
    <source>
        <dbReference type="ARBA" id="ARBA00004651"/>
    </source>
</evidence>
<dbReference type="EMBL" id="ARZA01000005">
    <property type="protein sequence ID" value="EOD01868.1"/>
    <property type="molecule type" value="Genomic_DNA"/>
</dbReference>
<name>R1AXE2_9FIRM</name>
<dbReference type="Proteomes" id="UP000013378">
    <property type="component" value="Unassembled WGS sequence"/>
</dbReference>
<keyword evidence="4 7" id="KW-0812">Transmembrane</keyword>
<feature type="domain" description="Na+/H+ antiporter MnhB subunit-related protein" evidence="8">
    <location>
        <begin position="6"/>
        <end position="123"/>
    </location>
</feature>
<evidence type="ECO:0000256" key="7">
    <source>
        <dbReference type="SAM" id="Phobius"/>
    </source>
</evidence>
<organism evidence="9 10">
    <name type="scientific">Caldisalinibacter kiritimatiensis</name>
    <dbReference type="NCBI Taxonomy" id="1304284"/>
    <lineage>
        <taxon>Bacteria</taxon>
        <taxon>Bacillati</taxon>
        <taxon>Bacillota</taxon>
        <taxon>Tissierellia</taxon>
        <taxon>Tissierellales</taxon>
        <taxon>Thermohalobacteraceae</taxon>
        <taxon>Caldisalinibacter</taxon>
    </lineage>
</organism>
<evidence type="ECO:0000313" key="9">
    <source>
        <dbReference type="EMBL" id="EOD01868.1"/>
    </source>
</evidence>
<protein>
    <submittedName>
        <fullName evidence="9">Na+/H+ antiporter MnhB subunit-related protein</fullName>
    </submittedName>
</protein>
<dbReference type="RefSeq" id="WP_006305453.1">
    <property type="nucleotide sequence ID" value="NZ_ARZA01000005.1"/>
</dbReference>
<dbReference type="OrthoDB" id="9798859at2"/>
<comment type="caution">
    <text evidence="9">The sequence shown here is derived from an EMBL/GenBank/DDBJ whole genome shotgun (WGS) entry which is preliminary data.</text>
</comment>
<proteinExistence type="inferred from homology"/>
<evidence type="ECO:0000256" key="3">
    <source>
        <dbReference type="ARBA" id="ARBA00022475"/>
    </source>
</evidence>
<dbReference type="AlphaFoldDB" id="R1AXE2"/>
<dbReference type="PANTHER" id="PTHR33932">
    <property type="entry name" value="NA(+)/H(+) ANTIPORTER SUBUNIT B"/>
    <property type="match status" value="1"/>
</dbReference>
<evidence type="ECO:0000256" key="5">
    <source>
        <dbReference type="ARBA" id="ARBA00022989"/>
    </source>
</evidence>
<comment type="similarity">
    <text evidence="2">Belongs to the CPA3 antiporters (TC 2.A.63) subunit B family.</text>
</comment>